<dbReference type="Pfam" id="PF22600">
    <property type="entry name" value="MTPAP-like_central"/>
    <property type="match status" value="2"/>
</dbReference>
<dbReference type="SUPFAM" id="SSF81631">
    <property type="entry name" value="PAP/OAS1 substrate-binding domain"/>
    <property type="match status" value="1"/>
</dbReference>
<dbReference type="InterPro" id="IPR045862">
    <property type="entry name" value="Trf4-like"/>
</dbReference>
<dbReference type="GO" id="GO:1990817">
    <property type="term" value="F:poly(A) RNA polymerase activity"/>
    <property type="evidence" value="ECO:0007669"/>
    <property type="project" value="InterPro"/>
</dbReference>
<gene>
    <name evidence="2" type="ORF">SSX86_008223</name>
</gene>
<accession>A0AAP0DBA6</accession>
<evidence type="ECO:0000313" key="2">
    <source>
        <dbReference type="EMBL" id="KAK9071794.1"/>
    </source>
</evidence>
<feature type="domain" description="Poly(A) RNA polymerase mitochondrial-like central palm" evidence="1">
    <location>
        <begin position="85"/>
        <end position="128"/>
    </location>
</feature>
<dbReference type="Proteomes" id="UP001408789">
    <property type="component" value="Unassembled WGS sequence"/>
</dbReference>
<dbReference type="GO" id="GO:0031499">
    <property type="term" value="C:TRAMP complex"/>
    <property type="evidence" value="ECO:0007669"/>
    <property type="project" value="TreeGrafter"/>
</dbReference>
<keyword evidence="3" id="KW-1185">Reference proteome</keyword>
<name>A0AAP0DBA6_9ASTR</name>
<dbReference type="PANTHER" id="PTHR23092">
    <property type="entry name" value="POLY(A) RNA POLYMERASE"/>
    <property type="match status" value="1"/>
</dbReference>
<dbReference type="InterPro" id="IPR043519">
    <property type="entry name" value="NT_sf"/>
</dbReference>
<dbReference type="SUPFAM" id="SSF81301">
    <property type="entry name" value="Nucleotidyltransferase"/>
    <property type="match status" value="2"/>
</dbReference>
<evidence type="ECO:0000259" key="1">
    <source>
        <dbReference type="Pfam" id="PF22600"/>
    </source>
</evidence>
<dbReference type="EMBL" id="JBCNJP010000010">
    <property type="protein sequence ID" value="KAK9071794.1"/>
    <property type="molecule type" value="Genomic_DNA"/>
</dbReference>
<dbReference type="PANTHER" id="PTHR23092:SF15">
    <property type="entry name" value="INACTIVE NON-CANONICAL POLY(A) RNA POLYMERASE PROTEIN TRF4-2-RELATED"/>
    <property type="match status" value="1"/>
</dbReference>
<organism evidence="2 3">
    <name type="scientific">Deinandra increscens subsp. villosa</name>
    <dbReference type="NCBI Taxonomy" id="3103831"/>
    <lineage>
        <taxon>Eukaryota</taxon>
        <taxon>Viridiplantae</taxon>
        <taxon>Streptophyta</taxon>
        <taxon>Embryophyta</taxon>
        <taxon>Tracheophyta</taxon>
        <taxon>Spermatophyta</taxon>
        <taxon>Magnoliopsida</taxon>
        <taxon>eudicotyledons</taxon>
        <taxon>Gunneridae</taxon>
        <taxon>Pentapetalae</taxon>
        <taxon>asterids</taxon>
        <taxon>campanulids</taxon>
        <taxon>Asterales</taxon>
        <taxon>Asteraceae</taxon>
        <taxon>Asteroideae</taxon>
        <taxon>Heliantheae alliance</taxon>
        <taxon>Madieae</taxon>
        <taxon>Madiinae</taxon>
        <taxon>Deinandra</taxon>
    </lineage>
</organism>
<sequence>MSTTIHQKTWPITTINTITNRPFLSPPSDFLTHKDQGLGKALVGINAFRLYKRVREKANEEEQRWMPTVDRMAGSNIPSLAAMEQTRMLAHTIAQNNNPKFQVEVFGSFMTALFLPSSDVDMVILESRIRTPQMGLVALSRALSQSGVAKKNFPRDKVYPSLCECCFDSQLGIIYLVKDKDQGLGKALVGINAFRLYKRVREKANEEEQRWMPTVDRMAGSNIPSLAAMEQTRMLAHTIAQNNNPKFQVEVFGSFMTALFLPSSDVDMVILESRIRTPQMGLVALSRALSQSGVAKKVPIIKYVEKRSGISFDVSFDMENGPKAAEHIQDATSKWPPLRPLCLILKVFLQQRELNEVYSGGIGSYALLAMLITILGDVAVKVHFGNQYSEKALQDYNKEV</sequence>
<dbReference type="CDD" id="cd05402">
    <property type="entry name" value="NT_PAP_TUTase"/>
    <property type="match status" value="1"/>
</dbReference>
<dbReference type="InterPro" id="IPR054708">
    <property type="entry name" value="MTPAP-like_central"/>
</dbReference>
<evidence type="ECO:0000313" key="3">
    <source>
        <dbReference type="Proteomes" id="UP001408789"/>
    </source>
</evidence>
<dbReference type="GO" id="GO:0003729">
    <property type="term" value="F:mRNA binding"/>
    <property type="evidence" value="ECO:0007669"/>
    <property type="project" value="TreeGrafter"/>
</dbReference>
<dbReference type="GO" id="GO:0005730">
    <property type="term" value="C:nucleolus"/>
    <property type="evidence" value="ECO:0007669"/>
    <property type="project" value="TreeGrafter"/>
</dbReference>
<dbReference type="AlphaFoldDB" id="A0AAP0DBA6"/>
<proteinExistence type="predicted"/>
<dbReference type="Gene3D" id="1.10.1410.10">
    <property type="match status" value="1"/>
</dbReference>
<comment type="caution">
    <text evidence="2">The sequence shown here is derived from an EMBL/GenBank/DDBJ whole genome shotgun (WGS) entry which is preliminary data.</text>
</comment>
<feature type="domain" description="Poly(A) RNA polymerase mitochondrial-like central palm" evidence="1">
    <location>
        <begin position="232"/>
        <end position="321"/>
    </location>
</feature>
<dbReference type="Gene3D" id="3.30.460.10">
    <property type="entry name" value="Beta Polymerase, domain 2"/>
    <property type="match status" value="2"/>
</dbReference>
<reference evidence="2 3" key="1">
    <citation type="submission" date="2024-04" db="EMBL/GenBank/DDBJ databases">
        <title>The reference genome of an endangered Asteraceae, Deinandra increscens subsp. villosa, native to the Central Coast of California.</title>
        <authorList>
            <person name="Guilliams M."/>
            <person name="Hasenstab-Lehman K."/>
            <person name="Meyer R."/>
            <person name="Mcevoy S."/>
        </authorList>
    </citation>
    <scope>NUCLEOTIDE SEQUENCE [LARGE SCALE GENOMIC DNA]</scope>
    <source>
        <tissue evidence="2">Leaf</tissue>
    </source>
</reference>
<protein>
    <recommendedName>
        <fullName evidence="1">Poly(A) RNA polymerase mitochondrial-like central palm domain-containing protein</fullName>
    </recommendedName>
</protein>
<dbReference type="GO" id="GO:0031123">
    <property type="term" value="P:RNA 3'-end processing"/>
    <property type="evidence" value="ECO:0007669"/>
    <property type="project" value="TreeGrafter"/>
</dbReference>
<dbReference type="GO" id="GO:0043634">
    <property type="term" value="P:polyadenylation-dependent ncRNA catabolic process"/>
    <property type="evidence" value="ECO:0007669"/>
    <property type="project" value="TreeGrafter"/>
</dbReference>